<dbReference type="EMBL" id="AAGK01000002">
    <property type="protein sequence ID" value="EAN33100.1"/>
    <property type="molecule type" value="Genomic_DNA"/>
</dbReference>
<evidence type="ECO:0000313" key="1">
    <source>
        <dbReference type="EMBL" id="EAN33100.1"/>
    </source>
</evidence>
<reference evidence="1 2" key="1">
    <citation type="journal article" date="2005" name="Science">
        <title>Genome sequence of Theileria parva, a bovine pathogen that transforms lymphocytes.</title>
        <authorList>
            <person name="Gardner M.J."/>
            <person name="Bishop R."/>
            <person name="Shah T."/>
            <person name="de Villiers E.P."/>
            <person name="Carlton J.M."/>
            <person name="Hall N."/>
            <person name="Ren Q."/>
            <person name="Paulsen I.T."/>
            <person name="Pain A."/>
            <person name="Berriman M."/>
            <person name="Wilson R.J.M."/>
            <person name="Sato S."/>
            <person name="Ralph S.A."/>
            <person name="Mann D.J."/>
            <person name="Xiong Z."/>
            <person name="Shallom S.J."/>
            <person name="Weidman J."/>
            <person name="Jiang L."/>
            <person name="Lynn J."/>
            <person name="Weaver B."/>
            <person name="Shoaibi A."/>
            <person name="Domingo A.R."/>
            <person name="Wasawo D."/>
            <person name="Crabtree J."/>
            <person name="Wortman J.R."/>
            <person name="Haas B."/>
            <person name="Angiuoli S.V."/>
            <person name="Creasy T.H."/>
            <person name="Lu C."/>
            <person name="Suh B."/>
            <person name="Silva J.C."/>
            <person name="Utterback T.R."/>
            <person name="Feldblyum T.V."/>
            <person name="Pertea M."/>
            <person name="Allen J."/>
            <person name="Nierman W.C."/>
            <person name="Taracha E.L.N."/>
            <person name="Salzberg S.L."/>
            <person name="White O.R."/>
            <person name="Fitzhugh H.A."/>
            <person name="Morzaria S."/>
            <person name="Venter J.C."/>
            <person name="Fraser C.M."/>
            <person name="Nene V."/>
        </authorList>
    </citation>
    <scope>NUCLEOTIDE SEQUENCE [LARGE SCALE GENOMIC DNA]</scope>
    <source>
        <strain evidence="1 2">Muguga</strain>
    </source>
</reference>
<name>Q4N423_THEPA</name>
<proteinExistence type="predicted"/>
<dbReference type="Proteomes" id="UP000001949">
    <property type="component" value="Unassembled WGS sequence"/>
</dbReference>
<comment type="caution">
    <text evidence="1">The sequence shown here is derived from an EMBL/GenBank/DDBJ whole genome shotgun (WGS) entry which is preliminary data.</text>
</comment>
<dbReference type="AlphaFoldDB" id="Q4N423"/>
<keyword evidence="2" id="KW-1185">Reference proteome</keyword>
<evidence type="ECO:0000313" key="2">
    <source>
        <dbReference type="Proteomes" id="UP000001949"/>
    </source>
</evidence>
<dbReference type="OMA" id="HRGSTFH"/>
<protein>
    <submittedName>
        <fullName evidence="1">Uncharacterized protein</fullName>
    </submittedName>
</protein>
<organism evidence="1 2">
    <name type="scientific">Theileria parva</name>
    <name type="common">East coast fever infection agent</name>
    <dbReference type="NCBI Taxonomy" id="5875"/>
    <lineage>
        <taxon>Eukaryota</taxon>
        <taxon>Sar</taxon>
        <taxon>Alveolata</taxon>
        <taxon>Apicomplexa</taxon>
        <taxon>Aconoidasida</taxon>
        <taxon>Piroplasmida</taxon>
        <taxon>Theileriidae</taxon>
        <taxon>Theileria</taxon>
    </lineage>
</organism>
<sequence>MDHNDYFEPEIAKQFSAFGVWNNDHSIVFHHKGSTFHRLSLGRSFSNSSLYLTLEETIFALLRTDFVLVDNNTKVFVTPEKLIQSLENNNRLTDLLTVHVYLAFQRFGKCPKPLKEVSNPEMRFFNPEPVLSISSLPKKRDKVELQSLLKVFQKNLTSQILDFKTSLPLPSFTVDNVQVFAAMPDSPAFSILETLNNFNCIVSVSNLESVYFLTLSPFKINT</sequence>
<dbReference type="RefSeq" id="XP_765383.1">
    <property type="nucleotide sequence ID" value="XM_760290.1"/>
</dbReference>
<accession>Q4N423</accession>
<dbReference type="GeneID" id="3502369"/>
<dbReference type="VEuPathDB" id="PiroplasmaDB:TpMuguga_02g00815"/>
<gene>
    <name evidence="1" type="ordered locus">TP02_0815</name>
</gene>
<dbReference type="eggNOG" id="ENOG502QXNB">
    <property type="taxonomic scope" value="Eukaryota"/>
</dbReference>
<dbReference type="KEGG" id="tpv:TP02_0815"/>
<dbReference type="InParanoid" id="Q4N423"/>